<accession>V6U5A1</accession>
<feature type="region of interest" description="Disordered" evidence="2">
    <location>
        <begin position="439"/>
        <end position="462"/>
    </location>
</feature>
<proteinExistence type="predicted"/>
<dbReference type="VEuPathDB" id="GiardiaDB:GL50581_2901"/>
<dbReference type="VEuPathDB" id="GiardiaDB:GL50803_008460"/>
<name>V6U5A1_GIAIN</name>
<comment type="caution">
    <text evidence="3">The sequence shown here is derived from an EMBL/GenBank/DDBJ whole genome shotgun (WGS) entry which is preliminary data.</text>
</comment>
<dbReference type="Proteomes" id="UP000018040">
    <property type="component" value="Unassembled WGS sequence"/>
</dbReference>
<dbReference type="OrthoDB" id="10254485at2759"/>
<sequence length="872" mass="97015">MNIRIVGALRLCFPWTGADYYTRSPYCLLQQITGCTNFQFKKISRMNKASVSPHLQDQRLAPDVALANDLDRASQLVVEIKRKALDVEHLLQEDIRASHSSSYGASTHSAELTSPRSPQRNFDLSLSSSRPPLSVEERQILSDKICQLEDDLRIEKLKNKSLCSTYTTDVAELMAQVSDLKMSSAVNNTQTFLHQKPPGLSSSMMNASMPGLQELGKSVGDRLLLSGYFRDDPQNMALSVDSSATGSSLAASTTIPHLGTTLTASRVNPGFMGRLGPEYPDIYDHRYATISAPDLDKHVDKAGASIMESTGPSLTTVHYDSNKSVPDPADGPTSLSIPATPGPKSFLSVLTFNPAVISNHQRILTMMARSKLGAMAQLNTVAASMTEAATLASTYIGMDTGHAMETPTGHTEGHNYALTPLTDFLNRQQSPTTLANLTARSNNTRNEHHHERQLQTPGPRRPNYQVRMDAMGNSLKTPVLGQDLVNPALIQNLEFVRLYLSNHFEKNESVRSLYNSIVSMPEFQSALQIMTESCVEEALTVTSLLEAKSVEAEVLKSRVLELETTLAQTLKDQLVGTKEATYLKSNHWEHEDTEHNPYPVGSSVTTISQLGHEVPLGNADKVIAGYESTIDSLTQMVNHSAAEALRISVDETEQRREKEAYKAKLEALTSSFEKITQSNYELQQQLDALTARSRAVEDDQKRVRISQLHDEIQAYREENRGLKAQLNRIREAAKAYQSEVADDIPIDMMIQTLVDYIATKSTDLRQLEHDNRKLTEENTKLVAEISSLRTQIQELRSQQDGAVKSFNDMRLLYIEENKILKEENTLLEEEKRLSEYKNGLLQKKLKTLSDLSECEYTHGNMVDSSPLQNSPQ</sequence>
<evidence type="ECO:0000313" key="4">
    <source>
        <dbReference type="Proteomes" id="UP000018040"/>
    </source>
</evidence>
<dbReference type="EMBL" id="AHHH01000022">
    <property type="protein sequence ID" value="ESU44445.1"/>
    <property type="molecule type" value="Genomic_DNA"/>
</dbReference>
<evidence type="ECO:0000256" key="1">
    <source>
        <dbReference type="SAM" id="Coils"/>
    </source>
</evidence>
<dbReference type="VEuPathDB" id="GiardiaDB:QR46_2594"/>
<keyword evidence="1" id="KW-0175">Coiled coil</keyword>
<feature type="region of interest" description="Disordered" evidence="2">
    <location>
        <begin position="101"/>
        <end position="130"/>
    </location>
</feature>
<evidence type="ECO:0000313" key="3">
    <source>
        <dbReference type="EMBL" id="ESU44445.1"/>
    </source>
</evidence>
<dbReference type="AlphaFoldDB" id="V6U5A1"/>
<feature type="compositionally biased region" description="Polar residues" evidence="2">
    <location>
        <begin position="111"/>
        <end position="122"/>
    </location>
</feature>
<reference evidence="4" key="1">
    <citation type="submission" date="2012-02" db="EMBL/GenBank/DDBJ databases">
        <title>Genome sequencing of Giardia lamblia Genotypes A2 and B isolates (DH and GS) and comparative analysis with the genomes of Genotypes A1 and E (WB and Pig).</title>
        <authorList>
            <person name="Adam R."/>
            <person name="Dahlstrom E."/>
            <person name="Martens C."/>
            <person name="Bruno D."/>
            <person name="Barbian K."/>
            <person name="Porcella S.F."/>
            <person name="Nash T."/>
        </authorList>
    </citation>
    <scope>NUCLEOTIDE SEQUENCE</scope>
    <source>
        <strain evidence="4">GS</strain>
    </source>
</reference>
<reference evidence="3 4" key="2">
    <citation type="journal article" date="2013" name="Genome Biol. Evol.">
        <title>Genome sequencing of Giardia lamblia genotypes A2 and B isolates (DH and GS) and comparative analysis with the genomes of genotypes A1 and E (WB and Pig).</title>
        <authorList>
            <person name="Adam R.D."/>
            <person name="Dahlstrom E.W."/>
            <person name="Martens C.A."/>
            <person name="Bruno D.P."/>
            <person name="Barbian K.D."/>
            <person name="Ricklefs S.M."/>
            <person name="Hernandez M.M."/>
            <person name="Narla N.P."/>
            <person name="Patel R.B."/>
            <person name="Porcella S.F."/>
            <person name="Nash T.E."/>
        </authorList>
    </citation>
    <scope>NUCLEOTIDE SEQUENCE [LARGE SCALE GENOMIC DNA]</scope>
    <source>
        <strain evidence="3 4">GS</strain>
    </source>
</reference>
<protein>
    <submittedName>
        <fullName evidence="3">Uncharacterized protein</fullName>
    </submittedName>
</protein>
<feature type="compositionally biased region" description="Low complexity" evidence="2">
    <location>
        <begin position="101"/>
        <end position="110"/>
    </location>
</feature>
<gene>
    <name evidence="3" type="ORF">GSB_8460</name>
</gene>
<feature type="coiled-coil region" evidence="1">
    <location>
        <begin position="679"/>
        <end position="798"/>
    </location>
</feature>
<evidence type="ECO:0000256" key="2">
    <source>
        <dbReference type="SAM" id="MobiDB-lite"/>
    </source>
</evidence>
<dbReference type="VEuPathDB" id="GiardiaDB:DHA2_8460"/>
<organism evidence="3 4">
    <name type="scientific">Giardia intestinalis</name>
    <name type="common">Giardia lamblia</name>
    <dbReference type="NCBI Taxonomy" id="5741"/>
    <lineage>
        <taxon>Eukaryota</taxon>
        <taxon>Metamonada</taxon>
        <taxon>Diplomonadida</taxon>
        <taxon>Hexamitidae</taxon>
        <taxon>Giardiinae</taxon>
        <taxon>Giardia</taxon>
    </lineage>
</organism>